<dbReference type="InterPro" id="IPR036259">
    <property type="entry name" value="MFS_trans_sf"/>
</dbReference>
<protein>
    <submittedName>
        <fullName evidence="9">Putative drug resistance transporter</fullName>
    </submittedName>
</protein>
<sequence>MTQARSPWIAMVALCLPMLIVSMDVSVLFFAAPFIADDLQATPEQQLWIFDVYGFVLAGLLLTMGSLADRIGHRRLLMIGAVAFSAASLCAAFAVSAEMLIAARALLAVGGATLMPSTLALIKFVFDDPAARAKAVAIWSAVLTGGVALGPIISGLLLEHFWWGSVFLINVPVMVALLVVAPMLLPNNTSDSNRRVDVVSALLALGAILPLIEGIKKLAADGWSVSWIGLIVAGIVVGAVFVWRQRHLAQPLVDLTMFRDRRFSASIWINVIGMFAILGNAIIMTQYLQSVLGYTPLVAALWSLVPSIFVGAAAPAAATAAVRFGRPSVIVMGLLCAAAGFVVLATLTTTDSLISVLIGATLLAAGTVALASVIADYVVGVSPADRAGATSSLLETSSEFGGALGIAVLGSVVNVVFRLSFDDPTFSGTPAGQSLSGAIGAAHELPAGQAQALIAAAREAFVSGLSAAAWVGAGVLVVTAVIAAWALRSSTTGVGVASTRNVGVDKFPGESDPSHVEQTERSF</sequence>
<organism evidence="9 10">
    <name type="scientific">Gordonia effusa NBRC 100432</name>
    <dbReference type="NCBI Taxonomy" id="1077974"/>
    <lineage>
        <taxon>Bacteria</taxon>
        <taxon>Bacillati</taxon>
        <taxon>Actinomycetota</taxon>
        <taxon>Actinomycetes</taxon>
        <taxon>Mycobacteriales</taxon>
        <taxon>Gordoniaceae</taxon>
        <taxon>Gordonia</taxon>
    </lineage>
</organism>
<feature type="transmembrane region" description="Helical" evidence="7">
    <location>
        <begin position="263"/>
        <end position="288"/>
    </location>
</feature>
<dbReference type="Gene3D" id="1.20.1250.20">
    <property type="entry name" value="MFS general substrate transporter like domains"/>
    <property type="match status" value="1"/>
</dbReference>
<evidence type="ECO:0000256" key="7">
    <source>
        <dbReference type="SAM" id="Phobius"/>
    </source>
</evidence>
<feature type="transmembrane region" description="Helical" evidence="7">
    <location>
        <begin position="136"/>
        <end position="156"/>
    </location>
</feature>
<feature type="transmembrane region" description="Helical" evidence="7">
    <location>
        <begin position="224"/>
        <end position="243"/>
    </location>
</feature>
<evidence type="ECO:0000256" key="1">
    <source>
        <dbReference type="ARBA" id="ARBA00004651"/>
    </source>
</evidence>
<dbReference type="RefSeq" id="WP_007315976.1">
    <property type="nucleotide sequence ID" value="NZ_BAEH01000009.1"/>
</dbReference>
<dbReference type="GO" id="GO:0022857">
    <property type="term" value="F:transmembrane transporter activity"/>
    <property type="evidence" value="ECO:0007669"/>
    <property type="project" value="InterPro"/>
</dbReference>
<keyword evidence="5 7" id="KW-1133">Transmembrane helix</keyword>
<reference evidence="9 10" key="1">
    <citation type="submission" date="2011-12" db="EMBL/GenBank/DDBJ databases">
        <title>Whole genome shotgun sequence of Gordonia effusa NBRC 100432.</title>
        <authorList>
            <person name="Yoshida I."/>
            <person name="Takarada H."/>
            <person name="Hosoyama A."/>
            <person name="Tsuchikane K."/>
            <person name="Katsumata H."/>
            <person name="Yamazaki S."/>
            <person name="Fujita N."/>
        </authorList>
    </citation>
    <scope>NUCLEOTIDE SEQUENCE [LARGE SCALE GENOMIC DNA]</scope>
    <source>
        <strain evidence="9 10">NBRC 100432</strain>
    </source>
</reference>
<keyword evidence="10" id="KW-1185">Reference proteome</keyword>
<keyword evidence="6 7" id="KW-0472">Membrane</keyword>
<dbReference type="OrthoDB" id="9781469at2"/>
<evidence type="ECO:0000259" key="8">
    <source>
        <dbReference type="PROSITE" id="PS50850"/>
    </source>
</evidence>
<evidence type="ECO:0000313" key="9">
    <source>
        <dbReference type="EMBL" id="GAB16638.1"/>
    </source>
</evidence>
<dbReference type="Proteomes" id="UP000035034">
    <property type="component" value="Unassembled WGS sequence"/>
</dbReference>
<feature type="transmembrane region" description="Helical" evidence="7">
    <location>
        <begin position="162"/>
        <end position="184"/>
    </location>
</feature>
<feature type="transmembrane region" description="Helical" evidence="7">
    <location>
        <begin position="101"/>
        <end position="124"/>
    </location>
</feature>
<feature type="transmembrane region" description="Helical" evidence="7">
    <location>
        <begin position="196"/>
        <end position="212"/>
    </location>
</feature>
<dbReference type="Gene3D" id="1.20.1720.10">
    <property type="entry name" value="Multidrug resistance protein D"/>
    <property type="match status" value="1"/>
</dbReference>
<feature type="transmembrane region" description="Helical" evidence="7">
    <location>
        <begin position="300"/>
        <end position="322"/>
    </location>
</feature>
<dbReference type="InterPro" id="IPR011701">
    <property type="entry name" value="MFS"/>
</dbReference>
<evidence type="ECO:0000256" key="6">
    <source>
        <dbReference type="ARBA" id="ARBA00023136"/>
    </source>
</evidence>
<evidence type="ECO:0000256" key="2">
    <source>
        <dbReference type="ARBA" id="ARBA00022448"/>
    </source>
</evidence>
<feature type="transmembrane region" description="Helical" evidence="7">
    <location>
        <begin position="400"/>
        <end position="421"/>
    </location>
</feature>
<keyword evidence="4 7" id="KW-0812">Transmembrane</keyword>
<comment type="caution">
    <text evidence="9">The sequence shown here is derived from an EMBL/GenBank/DDBJ whole genome shotgun (WGS) entry which is preliminary data.</text>
</comment>
<dbReference type="InterPro" id="IPR020846">
    <property type="entry name" value="MFS_dom"/>
</dbReference>
<dbReference type="CDD" id="cd17321">
    <property type="entry name" value="MFS_MMR_MDR_like"/>
    <property type="match status" value="1"/>
</dbReference>
<evidence type="ECO:0000256" key="3">
    <source>
        <dbReference type="ARBA" id="ARBA00022475"/>
    </source>
</evidence>
<keyword evidence="3" id="KW-1003">Cell membrane</keyword>
<dbReference type="AlphaFoldDB" id="H0QUY7"/>
<feature type="domain" description="Major facilitator superfamily (MFS) profile" evidence="8">
    <location>
        <begin position="10"/>
        <end position="492"/>
    </location>
</feature>
<evidence type="ECO:0000256" key="5">
    <source>
        <dbReference type="ARBA" id="ARBA00022989"/>
    </source>
</evidence>
<proteinExistence type="predicted"/>
<dbReference type="eggNOG" id="COG0477">
    <property type="taxonomic scope" value="Bacteria"/>
</dbReference>
<evidence type="ECO:0000313" key="10">
    <source>
        <dbReference type="Proteomes" id="UP000035034"/>
    </source>
</evidence>
<keyword evidence="2" id="KW-0813">Transport</keyword>
<feature type="transmembrane region" description="Helical" evidence="7">
    <location>
        <begin position="12"/>
        <end position="35"/>
    </location>
</feature>
<feature type="transmembrane region" description="Helical" evidence="7">
    <location>
        <begin position="353"/>
        <end position="379"/>
    </location>
</feature>
<dbReference type="STRING" id="1077974.GOEFS_009_00050"/>
<dbReference type="SUPFAM" id="SSF103473">
    <property type="entry name" value="MFS general substrate transporter"/>
    <property type="match status" value="1"/>
</dbReference>
<feature type="transmembrane region" description="Helical" evidence="7">
    <location>
        <begin position="47"/>
        <end position="64"/>
    </location>
</feature>
<dbReference type="PANTHER" id="PTHR42718">
    <property type="entry name" value="MAJOR FACILITATOR SUPERFAMILY MULTIDRUG TRANSPORTER MFSC"/>
    <property type="match status" value="1"/>
</dbReference>
<dbReference type="PANTHER" id="PTHR42718:SF47">
    <property type="entry name" value="METHYL VIOLOGEN RESISTANCE PROTEIN SMVA"/>
    <property type="match status" value="1"/>
</dbReference>
<name>H0QUY7_9ACTN</name>
<dbReference type="PROSITE" id="PS50850">
    <property type="entry name" value="MFS"/>
    <property type="match status" value="1"/>
</dbReference>
<comment type="subcellular location">
    <subcellularLocation>
        <location evidence="1">Cell membrane</location>
        <topology evidence="1">Multi-pass membrane protein</topology>
    </subcellularLocation>
</comment>
<gene>
    <name evidence="9" type="ORF">GOEFS_009_00050</name>
</gene>
<feature type="transmembrane region" description="Helical" evidence="7">
    <location>
        <begin position="329"/>
        <end position="347"/>
    </location>
</feature>
<dbReference type="EMBL" id="BAEH01000009">
    <property type="protein sequence ID" value="GAB16638.1"/>
    <property type="molecule type" value="Genomic_DNA"/>
</dbReference>
<evidence type="ECO:0000256" key="4">
    <source>
        <dbReference type="ARBA" id="ARBA00022692"/>
    </source>
</evidence>
<dbReference type="Pfam" id="PF07690">
    <property type="entry name" value="MFS_1"/>
    <property type="match status" value="1"/>
</dbReference>
<dbReference type="GO" id="GO:0005886">
    <property type="term" value="C:plasma membrane"/>
    <property type="evidence" value="ECO:0007669"/>
    <property type="project" value="UniProtKB-SubCell"/>
</dbReference>
<accession>H0QUY7</accession>
<feature type="transmembrane region" description="Helical" evidence="7">
    <location>
        <begin position="76"/>
        <end position="95"/>
    </location>
</feature>
<feature type="transmembrane region" description="Helical" evidence="7">
    <location>
        <begin position="467"/>
        <end position="487"/>
    </location>
</feature>